<feature type="transmembrane region" description="Helical" evidence="11">
    <location>
        <begin position="88"/>
        <end position="109"/>
    </location>
</feature>
<accession>A0ABW9QRW2</accession>
<evidence type="ECO:0000313" key="14">
    <source>
        <dbReference type="EMBL" id="MST32233.1"/>
    </source>
</evidence>
<keyword evidence="8" id="KW-0868">Chloride</keyword>
<evidence type="ECO:0000256" key="9">
    <source>
        <dbReference type="ARBA" id="ARBA00023303"/>
    </source>
</evidence>
<dbReference type="InterPro" id="IPR000644">
    <property type="entry name" value="CBS_dom"/>
</dbReference>
<keyword evidence="10" id="KW-0129">CBS domain</keyword>
<organism evidence="14 15">
    <name type="scientific">Acidiferrimicrobium australe</name>
    <dbReference type="NCBI Taxonomy" id="2664430"/>
    <lineage>
        <taxon>Bacteria</taxon>
        <taxon>Bacillati</taxon>
        <taxon>Actinomycetota</taxon>
        <taxon>Acidimicrobiia</taxon>
        <taxon>Acidimicrobiales</taxon>
        <taxon>Acidimicrobiaceae</taxon>
        <taxon>Acidiferrimicrobium</taxon>
    </lineage>
</organism>
<reference evidence="14 15" key="1">
    <citation type="submission" date="2019-11" db="EMBL/GenBank/DDBJ databases">
        <title>Acidiferrimicrobium australis gen. nov., sp. nov., an acidophilic and obligately heterotrophic, member of the Actinobacteria that catalyses dissimilatory oxido- reduction of iron isolated from metal-rich acidic water in Chile.</title>
        <authorList>
            <person name="Gonzalez D."/>
            <person name="Huber K."/>
            <person name="Hedrich S."/>
            <person name="Rojas-Villalobos C."/>
            <person name="Quatrini R."/>
            <person name="Dinamarca M.A."/>
            <person name="Schwarz A."/>
            <person name="Canales C."/>
            <person name="Nancucheo I."/>
        </authorList>
    </citation>
    <scope>NUCLEOTIDE SEQUENCE [LARGE SCALE GENOMIC DNA]</scope>
    <source>
        <strain evidence="14 15">USS-CCA1</strain>
    </source>
</reference>
<dbReference type="SUPFAM" id="SSF54631">
    <property type="entry name" value="CBS-domain pair"/>
    <property type="match status" value="1"/>
</dbReference>
<dbReference type="SUPFAM" id="SSF81340">
    <property type="entry name" value="Clc chloride channel"/>
    <property type="match status" value="1"/>
</dbReference>
<feature type="non-terminal residue" evidence="14">
    <location>
        <position position="688"/>
    </location>
</feature>
<keyword evidence="7" id="KW-0869">Chloride channel</keyword>
<dbReference type="InterPro" id="IPR014743">
    <property type="entry name" value="Cl-channel_core"/>
</dbReference>
<evidence type="ECO:0000313" key="15">
    <source>
        <dbReference type="Proteomes" id="UP000437736"/>
    </source>
</evidence>
<dbReference type="InterPro" id="IPR046342">
    <property type="entry name" value="CBS_dom_sf"/>
</dbReference>
<feature type="transmembrane region" description="Helical" evidence="11">
    <location>
        <begin position="258"/>
        <end position="277"/>
    </location>
</feature>
<evidence type="ECO:0000256" key="2">
    <source>
        <dbReference type="ARBA" id="ARBA00022448"/>
    </source>
</evidence>
<evidence type="ECO:0000256" key="7">
    <source>
        <dbReference type="ARBA" id="ARBA00023173"/>
    </source>
</evidence>
<keyword evidence="15" id="KW-1185">Reference proteome</keyword>
<evidence type="ECO:0000256" key="8">
    <source>
        <dbReference type="ARBA" id="ARBA00023214"/>
    </source>
</evidence>
<name>A0ABW9QRW2_9ACTN</name>
<feature type="transmembrane region" description="Helical" evidence="11">
    <location>
        <begin position="297"/>
        <end position="321"/>
    </location>
</feature>
<dbReference type="PRINTS" id="PR00762">
    <property type="entry name" value="CLCHANNEL"/>
</dbReference>
<evidence type="ECO:0000256" key="5">
    <source>
        <dbReference type="ARBA" id="ARBA00023065"/>
    </source>
</evidence>
<dbReference type="CDD" id="cd00400">
    <property type="entry name" value="Voltage_gated_ClC"/>
    <property type="match status" value="1"/>
</dbReference>
<evidence type="ECO:0000259" key="12">
    <source>
        <dbReference type="PROSITE" id="PS51202"/>
    </source>
</evidence>
<evidence type="ECO:0000256" key="3">
    <source>
        <dbReference type="ARBA" id="ARBA00022692"/>
    </source>
</evidence>
<dbReference type="EMBL" id="WJHE01000250">
    <property type="protein sequence ID" value="MST32233.1"/>
    <property type="molecule type" value="Genomic_DNA"/>
</dbReference>
<dbReference type="Proteomes" id="UP000437736">
    <property type="component" value="Unassembled WGS sequence"/>
</dbReference>
<keyword evidence="2" id="KW-0813">Transport</keyword>
<feature type="domain" description="CBS" evidence="13">
    <location>
        <begin position="480"/>
        <end position="538"/>
    </location>
</feature>
<dbReference type="Pfam" id="PF02080">
    <property type="entry name" value="TrkA_C"/>
    <property type="match status" value="1"/>
</dbReference>
<dbReference type="PROSITE" id="PS51202">
    <property type="entry name" value="RCK_C"/>
    <property type="match status" value="1"/>
</dbReference>
<dbReference type="SUPFAM" id="SSF116726">
    <property type="entry name" value="TrkA C-terminal domain-like"/>
    <property type="match status" value="1"/>
</dbReference>
<dbReference type="Gene3D" id="3.10.580.10">
    <property type="entry name" value="CBS-domain"/>
    <property type="match status" value="1"/>
</dbReference>
<gene>
    <name evidence="14" type="ORF">GHK86_05785</name>
</gene>
<evidence type="ECO:0000256" key="6">
    <source>
        <dbReference type="ARBA" id="ARBA00023136"/>
    </source>
</evidence>
<feature type="transmembrane region" description="Helical" evidence="11">
    <location>
        <begin position="333"/>
        <end position="356"/>
    </location>
</feature>
<feature type="domain" description="RCK C-terminal" evidence="12">
    <location>
        <begin position="598"/>
        <end position="681"/>
    </location>
</feature>
<evidence type="ECO:0000256" key="11">
    <source>
        <dbReference type="SAM" id="Phobius"/>
    </source>
</evidence>
<feature type="transmembrane region" description="Helical" evidence="11">
    <location>
        <begin position="221"/>
        <end position="246"/>
    </location>
</feature>
<dbReference type="PANTHER" id="PTHR43427:SF6">
    <property type="entry name" value="CHLORIDE CHANNEL PROTEIN CLC-E"/>
    <property type="match status" value="1"/>
</dbReference>
<dbReference type="PROSITE" id="PS51371">
    <property type="entry name" value="CBS"/>
    <property type="match status" value="1"/>
</dbReference>
<dbReference type="Gene3D" id="3.30.70.1450">
    <property type="entry name" value="Regulator of K+ conductance, C-terminal domain"/>
    <property type="match status" value="1"/>
</dbReference>
<evidence type="ECO:0000256" key="4">
    <source>
        <dbReference type="ARBA" id="ARBA00022989"/>
    </source>
</evidence>
<proteinExistence type="predicted"/>
<dbReference type="InterPro" id="IPR001807">
    <property type="entry name" value="ClC"/>
</dbReference>
<feature type="transmembrane region" description="Helical" evidence="11">
    <location>
        <begin position="432"/>
        <end position="449"/>
    </location>
</feature>
<dbReference type="CDD" id="cd02205">
    <property type="entry name" value="CBS_pair_SF"/>
    <property type="match status" value="1"/>
</dbReference>
<keyword evidence="4 11" id="KW-1133">Transmembrane helix</keyword>
<feature type="transmembrane region" description="Helical" evidence="11">
    <location>
        <begin position="31"/>
        <end position="50"/>
    </location>
</feature>
<feature type="transmembrane region" description="Helical" evidence="11">
    <location>
        <begin position="183"/>
        <end position="201"/>
    </location>
</feature>
<keyword evidence="6 11" id="KW-0472">Membrane</keyword>
<evidence type="ECO:0000256" key="1">
    <source>
        <dbReference type="ARBA" id="ARBA00004141"/>
    </source>
</evidence>
<comment type="subcellular location">
    <subcellularLocation>
        <location evidence="1">Membrane</location>
        <topology evidence="1">Multi-pass membrane protein</topology>
    </subcellularLocation>
</comment>
<dbReference type="Pfam" id="PF00654">
    <property type="entry name" value="Voltage_CLC"/>
    <property type="match status" value="1"/>
</dbReference>
<keyword evidence="5" id="KW-0406">Ion transport</keyword>
<dbReference type="InterPro" id="IPR006037">
    <property type="entry name" value="RCK_C"/>
</dbReference>
<dbReference type="InterPro" id="IPR050368">
    <property type="entry name" value="ClC-type_chloride_channel"/>
</dbReference>
<keyword evidence="3 11" id="KW-0812">Transmembrane</keyword>
<keyword evidence="9" id="KW-0407">Ion channel</keyword>
<dbReference type="InterPro" id="IPR036721">
    <property type="entry name" value="RCK_C_sf"/>
</dbReference>
<evidence type="ECO:0000256" key="10">
    <source>
        <dbReference type="PROSITE-ProRule" id="PRU00703"/>
    </source>
</evidence>
<feature type="transmembrane region" description="Helical" evidence="11">
    <location>
        <begin position="362"/>
        <end position="383"/>
    </location>
</feature>
<dbReference type="Gene3D" id="1.10.3080.10">
    <property type="entry name" value="Clc chloride channel"/>
    <property type="match status" value="1"/>
</dbReference>
<sequence>MNAPQPLTVVGRRVAGRALSGVRSAPYLRKWLILGTLIGVVAGLGAVVFYDGLHLATHLLLVDVGGYTPASTAGEGGYHAASGFSRPWAIPLVAGGGALVAGVLVFWLAPEAEGHGTDAAIKAVHANPKGVRPRVIGVKLVASAITIGSGGSGGREGPTAQISSGFGSVLARTLNLTPADSRLCVAAGVASGIGAIFRAPFGGALLGVELLYTDDVEIEALIPSVVATVVGYVIFGAITGSFTPVFGAHADAQVAHAWEYLLFIALGLFAGAMGWLYTKSFYGLADWFATWPGPRALRPALAGVVVGLIGLAVPGVLGTGYGELQTELGLHTLLAIPLYLVILIPLGKLLATSLTIGSGGSAGIFGPGMVIGGASGAIVWRVLHLLGLAGHDQIAFVIVGMAACFGAIAHAPIAVMLMVAEMTGSLNLLPPAMVALAFSMLVVGETTIYRSQLRRRSDSSAHRFDLGIPAPSSVPVTNLMNPPRLVLSAATPAAEALARLQGEQLPGAPVVNTDGAFIGSIQTPRLAELIDGGEHGAVGRIADIEAMTLPAEAGFDAAVEALPASKGGWVPVLDDQLRVVGILATQDLVRGWRQAVRQSVRRLVGTASGTVVVDTTIPAGSPLDGTDLGEVPLPPGAVIVSMTREGAWMFPERGQQLRAGDSVSLLVRRHEADAVRAWLAGEAPAPAT</sequence>
<evidence type="ECO:0000259" key="13">
    <source>
        <dbReference type="PROSITE" id="PS51371"/>
    </source>
</evidence>
<protein>
    <submittedName>
        <fullName evidence="14">Chloride channel protein</fullName>
    </submittedName>
</protein>
<feature type="transmembrane region" description="Helical" evidence="11">
    <location>
        <begin position="395"/>
        <end position="420"/>
    </location>
</feature>
<dbReference type="PANTHER" id="PTHR43427">
    <property type="entry name" value="CHLORIDE CHANNEL PROTEIN CLC-E"/>
    <property type="match status" value="1"/>
</dbReference>
<comment type="caution">
    <text evidence="14">The sequence shown here is derived from an EMBL/GenBank/DDBJ whole genome shotgun (WGS) entry which is preliminary data.</text>
</comment>